<proteinExistence type="predicted"/>
<comment type="caution">
    <text evidence="2">The sequence shown here is derived from an EMBL/GenBank/DDBJ whole genome shotgun (WGS) entry which is preliminary data.</text>
</comment>
<dbReference type="GO" id="GO:0016853">
    <property type="term" value="F:isomerase activity"/>
    <property type="evidence" value="ECO:0007669"/>
    <property type="project" value="UniProtKB-KW"/>
</dbReference>
<gene>
    <name evidence="2" type="ORF">ACFSKL_13075</name>
</gene>
<dbReference type="InterPro" id="IPR034660">
    <property type="entry name" value="DinB/YfiT-like"/>
</dbReference>
<dbReference type="Proteomes" id="UP001597361">
    <property type="component" value="Unassembled WGS sequence"/>
</dbReference>
<accession>A0ABW4VNH7</accession>
<dbReference type="EMBL" id="JBHUHR010000038">
    <property type="protein sequence ID" value="MFD2035729.1"/>
    <property type="molecule type" value="Genomic_DNA"/>
</dbReference>
<sequence>MPDASKRIDTLALFPILDRMLIELLSSLTEEEWEVQTVAKLWKVKDVASHLLDGNLRALSISRDGFVGEKPENINSYQDLVSYLNGLNLAWTNATKRLSTRVLVNLLESSGKEYYEHLQTLNPSDQAVFSVAWAGEDVSPNWFHIAREYTEKFLHQQQIRDAVNKPGLMTKELFYPFIDTLMYAFPYTFQNISAKSGTVVSMVIPSEIGGMWNIVNTENGWELNKDRQPNPSAQIIIKPEIAWKLFSKSWKPEQVISEVEIKGDGFLAKHALSMVAVMA</sequence>
<keyword evidence="2" id="KW-0413">Isomerase</keyword>
<keyword evidence="3" id="KW-1185">Reference proteome</keyword>
<reference evidence="3" key="1">
    <citation type="journal article" date="2019" name="Int. J. Syst. Evol. Microbiol.">
        <title>The Global Catalogue of Microorganisms (GCM) 10K type strain sequencing project: providing services to taxonomists for standard genome sequencing and annotation.</title>
        <authorList>
            <consortium name="The Broad Institute Genomics Platform"/>
            <consortium name="The Broad Institute Genome Sequencing Center for Infectious Disease"/>
            <person name="Wu L."/>
            <person name="Ma J."/>
        </authorList>
    </citation>
    <scope>NUCLEOTIDE SEQUENCE [LARGE SCALE GENOMIC DNA]</scope>
    <source>
        <strain evidence="3">CGMCC 1.15180</strain>
    </source>
</reference>
<dbReference type="RefSeq" id="WP_376886661.1">
    <property type="nucleotide sequence ID" value="NZ_JBHUHR010000038.1"/>
</dbReference>
<dbReference type="Gene3D" id="1.20.120.450">
    <property type="entry name" value="dinb family like domain"/>
    <property type="match status" value="1"/>
</dbReference>
<dbReference type="InterPro" id="IPR024344">
    <property type="entry name" value="MDMPI_metal-binding"/>
</dbReference>
<evidence type="ECO:0000259" key="1">
    <source>
        <dbReference type="Pfam" id="PF11716"/>
    </source>
</evidence>
<evidence type="ECO:0000313" key="2">
    <source>
        <dbReference type="EMBL" id="MFD2035729.1"/>
    </source>
</evidence>
<feature type="domain" description="Mycothiol-dependent maleylpyruvate isomerase metal-binding" evidence="1">
    <location>
        <begin position="19"/>
        <end position="159"/>
    </location>
</feature>
<dbReference type="SUPFAM" id="SSF109854">
    <property type="entry name" value="DinB/YfiT-like putative metalloenzymes"/>
    <property type="match status" value="1"/>
</dbReference>
<evidence type="ECO:0000313" key="3">
    <source>
        <dbReference type="Proteomes" id="UP001597361"/>
    </source>
</evidence>
<organism evidence="2 3">
    <name type="scientific">Belliella marina</name>
    <dbReference type="NCBI Taxonomy" id="1644146"/>
    <lineage>
        <taxon>Bacteria</taxon>
        <taxon>Pseudomonadati</taxon>
        <taxon>Bacteroidota</taxon>
        <taxon>Cytophagia</taxon>
        <taxon>Cytophagales</taxon>
        <taxon>Cyclobacteriaceae</taxon>
        <taxon>Belliella</taxon>
    </lineage>
</organism>
<protein>
    <submittedName>
        <fullName evidence="2">Maleylpyruvate isomerase N-terminal domain-containing protein</fullName>
    </submittedName>
</protein>
<dbReference type="Pfam" id="PF11716">
    <property type="entry name" value="MDMPI_N"/>
    <property type="match status" value="1"/>
</dbReference>
<name>A0ABW4VNH7_9BACT</name>